<comment type="caution">
    <text evidence="1">The sequence shown here is derived from an EMBL/GenBank/DDBJ whole genome shotgun (WGS) entry which is preliminary data.</text>
</comment>
<sequence length="96" mass="10416">MNTTDKNRTAIQHQLTAALEAINALADKGLTARSVSITGARPVIVIDRPRGDSLVGAQHIRERKGQLVTRTKMATPFHGCQVEWDVCQSTPTSGLH</sequence>
<organism evidence="1 2">
    <name type="scientific">Stenotrophomonas maltophilia</name>
    <name type="common">Pseudomonas maltophilia</name>
    <name type="synonym">Xanthomonas maltophilia</name>
    <dbReference type="NCBI Taxonomy" id="40324"/>
    <lineage>
        <taxon>Bacteria</taxon>
        <taxon>Pseudomonadati</taxon>
        <taxon>Pseudomonadota</taxon>
        <taxon>Gammaproteobacteria</taxon>
        <taxon>Lysobacterales</taxon>
        <taxon>Lysobacteraceae</taxon>
        <taxon>Stenotrophomonas</taxon>
        <taxon>Stenotrophomonas maltophilia group</taxon>
    </lineage>
</organism>
<gene>
    <name evidence="1" type="ORF">QEG23_000710</name>
</gene>
<evidence type="ECO:0000313" key="1">
    <source>
        <dbReference type="EMBL" id="EKT4091230.1"/>
    </source>
</evidence>
<accession>A0AAI9BZA9</accession>
<dbReference type="Proteomes" id="UP001218208">
    <property type="component" value="Unassembled WGS sequence"/>
</dbReference>
<evidence type="ECO:0000313" key="2">
    <source>
        <dbReference type="Proteomes" id="UP001218208"/>
    </source>
</evidence>
<proteinExistence type="predicted"/>
<dbReference type="AlphaFoldDB" id="A0AAI9BZA9"/>
<protein>
    <submittedName>
        <fullName evidence="1">Uncharacterized protein</fullName>
    </submittedName>
</protein>
<dbReference type="EMBL" id="ABLOJW010000003">
    <property type="protein sequence ID" value="EKT4091230.1"/>
    <property type="molecule type" value="Genomic_DNA"/>
</dbReference>
<reference evidence="1" key="1">
    <citation type="submission" date="2022-07" db="EMBL/GenBank/DDBJ databases">
        <authorList>
            <consortium name="DAFM: The Division of Animal and Food Microbiology"/>
        </authorList>
    </citation>
    <scope>NUCLEOTIDE SEQUENCE</scope>
    <source>
        <strain evidence="1">19MO01SH01-2</strain>
    </source>
</reference>
<name>A0AAI9BZA9_STEMA</name>